<reference evidence="5" key="2">
    <citation type="submission" date="2012-11" db="EMBL/GenBank/DDBJ databases">
        <authorList>
            <person name="Kuo A."/>
            <person name="Curtis B.A."/>
            <person name="Tanifuji G."/>
            <person name="Burki F."/>
            <person name="Gruber A."/>
            <person name="Irimia M."/>
            <person name="Maruyama S."/>
            <person name="Arias M.C."/>
            <person name="Ball S.G."/>
            <person name="Gile G.H."/>
            <person name="Hirakawa Y."/>
            <person name="Hopkins J.F."/>
            <person name="Rensing S.A."/>
            <person name="Schmutz J."/>
            <person name="Symeonidi A."/>
            <person name="Elias M."/>
            <person name="Eveleigh R.J."/>
            <person name="Herman E.K."/>
            <person name="Klute M.J."/>
            <person name="Nakayama T."/>
            <person name="Obornik M."/>
            <person name="Reyes-Prieto A."/>
            <person name="Armbrust E.V."/>
            <person name="Aves S.J."/>
            <person name="Beiko R.G."/>
            <person name="Coutinho P."/>
            <person name="Dacks J.B."/>
            <person name="Durnford D.G."/>
            <person name="Fast N.M."/>
            <person name="Green B.R."/>
            <person name="Grisdale C."/>
            <person name="Hempe F."/>
            <person name="Henrissat B."/>
            <person name="Hoppner M.P."/>
            <person name="Ishida K.-I."/>
            <person name="Kim E."/>
            <person name="Koreny L."/>
            <person name="Kroth P.G."/>
            <person name="Liu Y."/>
            <person name="Malik S.-B."/>
            <person name="Maier U.G."/>
            <person name="McRose D."/>
            <person name="Mock T."/>
            <person name="Neilson J.A."/>
            <person name="Onodera N.T."/>
            <person name="Poole A.M."/>
            <person name="Pritham E.J."/>
            <person name="Richards T.A."/>
            <person name="Rocap G."/>
            <person name="Roy S.W."/>
            <person name="Sarai C."/>
            <person name="Schaack S."/>
            <person name="Shirato S."/>
            <person name="Slamovits C.H."/>
            <person name="Spencer D.F."/>
            <person name="Suzuki S."/>
            <person name="Worden A.Z."/>
            <person name="Zauner S."/>
            <person name="Barry K."/>
            <person name="Bell C."/>
            <person name="Bharti A.K."/>
            <person name="Crow J.A."/>
            <person name="Grimwood J."/>
            <person name="Kramer R."/>
            <person name="Lindquist E."/>
            <person name="Lucas S."/>
            <person name="Salamov A."/>
            <person name="McFadden G.I."/>
            <person name="Lane C.E."/>
            <person name="Keeling P.J."/>
            <person name="Gray M.W."/>
            <person name="Grigoriev I.V."/>
            <person name="Archibald J.M."/>
        </authorList>
    </citation>
    <scope>NUCLEOTIDE SEQUENCE</scope>
    <source>
        <strain evidence="5">CCMP2712</strain>
    </source>
</reference>
<protein>
    <recommendedName>
        <fullName evidence="2">CHAT domain-containing protein</fullName>
    </recommendedName>
</protein>
<reference evidence="4" key="3">
    <citation type="submission" date="2016-03" db="UniProtKB">
        <authorList>
            <consortium name="EnsemblProtists"/>
        </authorList>
    </citation>
    <scope>IDENTIFICATION</scope>
</reference>
<dbReference type="OrthoDB" id="9991317at2759"/>
<evidence type="ECO:0000313" key="3">
    <source>
        <dbReference type="EMBL" id="EKX38957.1"/>
    </source>
</evidence>
<dbReference type="InterPro" id="IPR024983">
    <property type="entry name" value="CHAT_dom"/>
</dbReference>
<sequence>MNSDFTSSLLQTFRTVIPKSVQERTMNGVNKSRSDGAGTRNTESRDMKYRGGCKEIKLPMIESAAQHSFVSSLFDIRAHDDAGKKSFTKLQRLEKISTNQGRPKLKGFKIPDENTCKNARVAFRSKYYHGETNWKIKGKVDQSLARLAILEAENYKTRAECQLAEILNWEDVEKIVSAEQCNFIVYDLLDSCGGKAGRAETIIMWFLNKHAEIVAWESVEVQSVLQGPGGDHFIETITSSMEDSIRIYGNTILRKLYSLCILPVEECLQSCQELVLVPCGALSMIPWSALVSRRGRFLVESHHIRVVPSLLLMKKVLEHSRNSPLCIPERARRRALVVGNPFPTSFNYGTGNVEDGELIHAGAETEEAEACLAGNDFSVCTLSGGEATRSNFFDAARDADWLHLAAHVENSNILMAMKGVRQDPDSKRHHPDPVEFDDGVVQPRQIEQELKLADGAVVFLSACNACTSSEALFRLCRAFITAGARAVVLSIWSLIDESTSTLMRRVYRSMQHGLTVHGALR</sequence>
<feature type="region of interest" description="Disordered" evidence="1">
    <location>
        <begin position="21"/>
        <end position="45"/>
    </location>
</feature>
<reference evidence="3 5" key="1">
    <citation type="journal article" date="2012" name="Nature">
        <title>Algal genomes reveal evolutionary mosaicism and the fate of nucleomorphs.</title>
        <authorList>
            <consortium name="DOE Joint Genome Institute"/>
            <person name="Curtis B.A."/>
            <person name="Tanifuji G."/>
            <person name="Burki F."/>
            <person name="Gruber A."/>
            <person name="Irimia M."/>
            <person name="Maruyama S."/>
            <person name="Arias M.C."/>
            <person name="Ball S.G."/>
            <person name="Gile G.H."/>
            <person name="Hirakawa Y."/>
            <person name="Hopkins J.F."/>
            <person name="Kuo A."/>
            <person name="Rensing S.A."/>
            <person name="Schmutz J."/>
            <person name="Symeonidi A."/>
            <person name="Elias M."/>
            <person name="Eveleigh R.J."/>
            <person name="Herman E.K."/>
            <person name="Klute M.J."/>
            <person name="Nakayama T."/>
            <person name="Obornik M."/>
            <person name="Reyes-Prieto A."/>
            <person name="Armbrust E.V."/>
            <person name="Aves S.J."/>
            <person name="Beiko R.G."/>
            <person name="Coutinho P."/>
            <person name="Dacks J.B."/>
            <person name="Durnford D.G."/>
            <person name="Fast N.M."/>
            <person name="Green B.R."/>
            <person name="Grisdale C.J."/>
            <person name="Hempel F."/>
            <person name="Henrissat B."/>
            <person name="Hoppner M.P."/>
            <person name="Ishida K."/>
            <person name="Kim E."/>
            <person name="Koreny L."/>
            <person name="Kroth P.G."/>
            <person name="Liu Y."/>
            <person name="Malik S.B."/>
            <person name="Maier U.G."/>
            <person name="McRose D."/>
            <person name="Mock T."/>
            <person name="Neilson J.A."/>
            <person name="Onodera N.T."/>
            <person name="Poole A.M."/>
            <person name="Pritham E.J."/>
            <person name="Richards T.A."/>
            <person name="Rocap G."/>
            <person name="Roy S.W."/>
            <person name="Sarai C."/>
            <person name="Schaack S."/>
            <person name="Shirato S."/>
            <person name="Slamovits C.H."/>
            <person name="Spencer D.F."/>
            <person name="Suzuki S."/>
            <person name="Worden A.Z."/>
            <person name="Zauner S."/>
            <person name="Barry K."/>
            <person name="Bell C."/>
            <person name="Bharti A.K."/>
            <person name="Crow J.A."/>
            <person name="Grimwood J."/>
            <person name="Kramer R."/>
            <person name="Lindquist E."/>
            <person name="Lucas S."/>
            <person name="Salamov A."/>
            <person name="McFadden G.I."/>
            <person name="Lane C.E."/>
            <person name="Keeling P.J."/>
            <person name="Gray M.W."/>
            <person name="Grigoriev I.V."/>
            <person name="Archibald J.M."/>
        </authorList>
    </citation>
    <scope>NUCLEOTIDE SEQUENCE</scope>
    <source>
        <strain evidence="3 5">CCMP2712</strain>
    </source>
</reference>
<dbReference type="EMBL" id="JH993043">
    <property type="protein sequence ID" value="EKX38957.1"/>
    <property type="molecule type" value="Genomic_DNA"/>
</dbReference>
<feature type="domain" description="CHAT" evidence="2">
    <location>
        <begin position="252"/>
        <end position="521"/>
    </location>
</feature>
<dbReference type="RefSeq" id="XP_005825937.1">
    <property type="nucleotide sequence ID" value="XM_005825880.1"/>
</dbReference>
<evidence type="ECO:0000313" key="5">
    <source>
        <dbReference type="Proteomes" id="UP000011087"/>
    </source>
</evidence>
<proteinExistence type="predicted"/>
<dbReference type="Pfam" id="PF12770">
    <property type="entry name" value="CHAT"/>
    <property type="match status" value="1"/>
</dbReference>
<evidence type="ECO:0000259" key="2">
    <source>
        <dbReference type="Pfam" id="PF12770"/>
    </source>
</evidence>
<dbReference type="EnsemblProtists" id="EKX38957">
    <property type="protein sequence ID" value="EKX38957"/>
    <property type="gene ID" value="GUITHDRAFT_114837"/>
</dbReference>
<dbReference type="KEGG" id="gtt:GUITHDRAFT_114837"/>
<gene>
    <name evidence="3" type="ORF">GUITHDRAFT_114837</name>
</gene>
<dbReference type="STRING" id="905079.L1IS91"/>
<name>L1IS91_GUITC</name>
<accession>L1IS91</accession>
<organism evidence="3">
    <name type="scientific">Guillardia theta (strain CCMP2712)</name>
    <name type="common">Cryptophyte</name>
    <dbReference type="NCBI Taxonomy" id="905079"/>
    <lineage>
        <taxon>Eukaryota</taxon>
        <taxon>Cryptophyceae</taxon>
        <taxon>Pyrenomonadales</taxon>
        <taxon>Geminigeraceae</taxon>
        <taxon>Guillardia</taxon>
    </lineage>
</organism>
<dbReference type="Proteomes" id="UP000011087">
    <property type="component" value="Unassembled WGS sequence"/>
</dbReference>
<dbReference type="GeneID" id="17295732"/>
<dbReference type="AlphaFoldDB" id="L1IS91"/>
<dbReference type="PaxDb" id="55529-EKX38957"/>
<evidence type="ECO:0000313" key="4">
    <source>
        <dbReference type="EnsemblProtists" id="EKX38957"/>
    </source>
</evidence>
<evidence type="ECO:0000256" key="1">
    <source>
        <dbReference type="SAM" id="MobiDB-lite"/>
    </source>
</evidence>
<keyword evidence="5" id="KW-1185">Reference proteome</keyword>
<dbReference type="HOGENOM" id="CLU_523241_0_0_1"/>